<proteinExistence type="predicted"/>
<dbReference type="EMBL" id="CP058554">
    <property type="protein sequence ID" value="QMV72184.1"/>
    <property type="molecule type" value="Genomic_DNA"/>
</dbReference>
<protein>
    <submittedName>
        <fullName evidence="2">Uncharacterized protein</fullName>
    </submittedName>
</protein>
<feature type="compositionally biased region" description="Low complexity" evidence="1">
    <location>
        <begin position="29"/>
        <end position="39"/>
    </location>
</feature>
<evidence type="ECO:0000313" key="2">
    <source>
        <dbReference type="EMBL" id="QMV72184.1"/>
    </source>
</evidence>
<name>A0A7G5EDV9_9BURK</name>
<dbReference type="AlphaFoldDB" id="A0A7G5EDV9"/>
<dbReference type="Proteomes" id="UP000515240">
    <property type="component" value="Chromosome"/>
</dbReference>
<sequence length="49" mass="5108">MPMSDGRPWAPNPGCDMDSPLPTMQPTVLAGQPLPAAGLLPPPQPSPKF</sequence>
<gene>
    <name evidence="2" type="ORF">HS961_04725</name>
</gene>
<feature type="compositionally biased region" description="Pro residues" evidence="1">
    <location>
        <begin position="40"/>
        <end position="49"/>
    </location>
</feature>
<feature type="region of interest" description="Disordered" evidence="1">
    <location>
        <begin position="1"/>
        <end position="49"/>
    </location>
</feature>
<dbReference type="KEGG" id="cpis:HS961_04725"/>
<evidence type="ECO:0000313" key="3">
    <source>
        <dbReference type="Proteomes" id="UP000515240"/>
    </source>
</evidence>
<accession>A0A7G5EDV9</accession>
<keyword evidence="3" id="KW-1185">Reference proteome</keyword>
<organism evidence="2 3">
    <name type="scientific">Comamonas piscis</name>
    <dbReference type="NCBI Taxonomy" id="1562974"/>
    <lineage>
        <taxon>Bacteria</taxon>
        <taxon>Pseudomonadati</taxon>
        <taxon>Pseudomonadota</taxon>
        <taxon>Betaproteobacteria</taxon>
        <taxon>Burkholderiales</taxon>
        <taxon>Comamonadaceae</taxon>
        <taxon>Comamonas</taxon>
    </lineage>
</organism>
<dbReference type="RefSeq" id="WP_182326607.1">
    <property type="nucleotide sequence ID" value="NZ_CP058554.1"/>
</dbReference>
<reference evidence="2 3" key="1">
    <citation type="journal article" date="2020" name="G3 (Bethesda)">
        <title>CeMbio - The Caenorhabditis elegans Microbiome Resource.</title>
        <authorList>
            <person name="Dirksen P."/>
            <person name="Assie A."/>
            <person name="Zimmermann J."/>
            <person name="Zhang F."/>
            <person name="Tietje A.M."/>
            <person name="Marsh S.A."/>
            <person name="Felix M.A."/>
            <person name="Shapira M."/>
            <person name="Kaleta C."/>
            <person name="Schulenburg H."/>
            <person name="Samuel B."/>
        </authorList>
    </citation>
    <scope>NUCLEOTIDE SEQUENCE [LARGE SCALE GENOMIC DNA]</scope>
    <source>
        <strain evidence="2 3">BIGb0172</strain>
    </source>
</reference>
<evidence type="ECO:0000256" key="1">
    <source>
        <dbReference type="SAM" id="MobiDB-lite"/>
    </source>
</evidence>